<comment type="caution">
    <text evidence="2">The sequence shown here is derived from an EMBL/GenBank/DDBJ whole genome shotgun (WGS) entry which is preliminary data.</text>
</comment>
<dbReference type="GO" id="GO:0051500">
    <property type="term" value="F:D-tyrosyl-tRNA(Tyr) deacylase activity"/>
    <property type="evidence" value="ECO:0007669"/>
    <property type="project" value="TreeGrafter"/>
</dbReference>
<dbReference type="PANTHER" id="PTHR10472:SF5">
    <property type="entry name" value="D-AMINOACYL-TRNA DEACYLASE 1"/>
    <property type="match status" value="1"/>
</dbReference>
<keyword evidence="2" id="KW-0378">Hydrolase</keyword>
<dbReference type="Proteomes" id="UP000885672">
    <property type="component" value="Unassembled WGS sequence"/>
</dbReference>
<gene>
    <name evidence="2" type="ORF">ENN51_06305</name>
</gene>
<dbReference type="PANTHER" id="PTHR10472">
    <property type="entry name" value="D-TYROSYL-TRNA TYR DEACYLASE"/>
    <property type="match status" value="1"/>
</dbReference>
<dbReference type="GO" id="GO:0005737">
    <property type="term" value="C:cytoplasm"/>
    <property type="evidence" value="ECO:0007669"/>
    <property type="project" value="InterPro"/>
</dbReference>
<comment type="similarity">
    <text evidence="1">Belongs to the DTD family.</text>
</comment>
<dbReference type="HAMAP" id="MF_00518">
    <property type="entry name" value="Deacylase_Dtd"/>
    <property type="match status" value="1"/>
</dbReference>
<name>A0A7V0XF88_UNCW3</name>
<dbReference type="InterPro" id="IPR003732">
    <property type="entry name" value="Daa-tRNA_deacyls_DTD"/>
</dbReference>
<proteinExistence type="inferred from homology"/>
<feature type="non-terminal residue" evidence="2">
    <location>
        <position position="134"/>
    </location>
</feature>
<dbReference type="NCBIfam" id="TIGR00256">
    <property type="entry name" value="D-aminoacyl-tRNA deacylase"/>
    <property type="match status" value="1"/>
</dbReference>
<evidence type="ECO:0000313" key="2">
    <source>
        <dbReference type="EMBL" id="HDQ99877.1"/>
    </source>
</evidence>
<sequence>MKALLQRVTEARVRVDDETVGEIGPGLLVLLGVGPADNETTCRRLADRVARLRVFDDAEGRMNRSLADTGGEALVVSQFTLYADTSRGLRPSFTGAAEPARARELYERFASELGLLGVPTRLGRFGARMAVRLV</sequence>
<dbReference type="Pfam" id="PF02580">
    <property type="entry name" value="Tyr_Deacylase"/>
    <property type="match status" value="1"/>
</dbReference>
<dbReference type="EC" id="3.1.1.96" evidence="2"/>
<protein>
    <submittedName>
        <fullName evidence="2">D-tyrosyl-tRNA(Tyr) deacylase</fullName>
        <ecNumber evidence="2">3.1.1.96</ecNumber>
    </submittedName>
</protein>
<dbReference type="EMBL" id="DSBX01000235">
    <property type="protein sequence ID" value="HDQ99877.1"/>
    <property type="molecule type" value="Genomic_DNA"/>
</dbReference>
<dbReference type="Gene3D" id="3.50.80.10">
    <property type="entry name" value="D-tyrosyl-tRNA(Tyr) deacylase"/>
    <property type="match status" value="1"/>
</dbReference>
<dbReference type="SUPFAM" id="SSF69500">
    <property type="entry name" value="DTD-like"/>
    <property type="match status" value="1"/>
</dbReference>
<dbReference type="AlphaFoldDB" id="A0A7V0XF88"/>
<dbReference type="FunFam" id="3.50.80.10:FF:000001">
    <property type="entry name" value="D-aminoacyl-tRNA deacylase"/>
    <property type="match status" value="1"/>
</dbReference>
<organism evidence="2">
    <name type="scientific">candidate division WOR-3 bacterium</name>
    <dbReference type="NCBI Taxonomy" id="2052148"/>
    <lineage>
        <taxon>Bacteria</taxon>
        <taxon>Bacteria division WOR-3</taxon>
    </lineage>
</organism>
<accession>A0A7V0XF88</accession>
<evidence type="ECO:0000256" key="1">
    <source>
        <dbReference type="ARBA" id="ARBA00009673"/>
    </source>
</evidence>
<dbReference type="InterPro" id="IPR023509">
    <property type="entry name" value="DTD-like_sf"/>
</dbReference>
<reference evidence="2" key="1">
    <citation type="journal article" date="2020" name="mSystems">
        <title>Genome- and Community-Level Interaction Insights into Carbon Utilization and Element Cycling Functions of Hydrothermarchaeota in Hydrothermal Sediment.</title>
        <authorList>
            <person name="Zhou Z."/>
            <person name="Liu Y."/>
            <person name="Xu W."/>
            <person name="Pan J."/>
            <person name="Luo Z.H."/>
            <person name="Li M."/>
        </authorList>
    </citation>
    <scope>NUCLEOTIDE SEQUENCE [LARGE SCALE GENOMIC DNA]</scope>
    <source>
        <strain evidence="2">SpSt-1182</strain>
    </source>
</reference>